<name>A0A9W6HXT3_9ACTN</name>
<feature type="domain" description="AB hydrolase-1" evidence="2">
    <location>
        <begin position="34"/>
        <end position="140"/>
    </location>
</feature>
<evidence type="ECO:0000313" key="4">
    <source>
        <dbReference type="Proteomes" id="UP001143474"/>
    </source>
</evidence>
<dbReference type="PANTHER" id="PTHR43329">
    <property type="entry name" value="EPOXIDE HYDROLASE"/>
    <property type="match status" value="1"/>
</dbReference>
<reference evidence="3" key="1">
    <citation type="journal article" date="2014" name="Int. J. Syst. Evol. Microbiol.">
        <title>Complete genome sequence of Corynebacterium casei LMG S-19264T (=DSM 44701T), isolated from a smear-ripened cheese.</title>
        <authorList>
            <consortium name="US DOE Joint Genome Institute (JGI-PGF)"/>
            <person name="Walter F."/>
            <person name="Albersmeier A."/>
            <person name="Kalinowski J."/>
            <person name="Ruckert C."/>
        </authorList>
    </citation>
    <scope>NUCLEOTIDE SEQUENCE</scope>
    <source>
        <strain evidence="3">VKM Ac-2007</strain>
    </source>
</reference>
<evidence type="ECO:0000256" key="1">
    <source>
        <dbReference type="ARBA" id="ARBA00022801"/>
    </source>
</evidence>
<proteinExistence type="predicted"/>
<dbReference type="PRINTS" id="PR00412">
    <property type="entry name" value="EPOXHYDRLASE"/>
</dbReference>
<accession>A0A9W6HXT3</accession>
<dbReference type="InterPro" id="IPR029058">
    <property type="entry name" value="AB_hydrolase_fold"/>
</dbReference>
<keyword evidence="4" id="KW-1185">Reference proteome</keyword>
<dbReference type="Proteomes" id="UP001143474">
    <property type="component" value="Unassembled WGS sequence"/>
</dbReference>
<protein>
    <submittedName>
        <fullName evidence="3">Epoxide hydrolase</fullName>
    </submittedName>
</protein>
<gene>
    <name evidence="3" type="ORF">GCM10017600_17750</name>
</gene>
<organism evidence="3 4">
    <name type="scientific">Streptosporangium carneum</name>
    <dbReference type="NCBI Taxonomy" id="47481"/>
    <lineage>
        <taxon>Bacteria</taxon>
        <taxon>Bacillati</taxon>
        <taxon>Actinomycetota</taxon>
        <taxon>Actinomycetes</taxon>
        <taxon>Streptosporangiales</taxon>
        <taxon>Streptosporangiaceae</taxon>
        <taxon>Streptosporangium</taxon>
    </lineage>
</organism>
<dbReference type="GO" id="GO:0016787">
    <property type="term" value="F:hydrolase activity"/>
    <property type="evidence" value="ECO:0007669"/>
    <property type="project" value="UniProtKB-KW"/>
</dbReference>
<dbReference type="RefSeq" id="WP_271216865.1">
    <property type="nucleotide sequence ID" value="NZ_BAAAVD010000044.1"/>
</dbReference>
<dbReference type="Gene3D" id="3.40.50.1820">
    <property type="entry name" value="alpha/beta hydrolase"/>
    <property type="match status" value="1"/>
</dbReference>
<dbReference type="InterPro" id="IPR000639">
    <property type="entry name" value="Epox_hydrolase-like"/>
</dbReference>
<dbReference type="AlphaFoldDB" id="A0A9W6HXT3"/>
<dbReference type="EMBL" id="BSEV01000002">
    <property type="protein sequence ID" value="GLK08370.1"/>
    <property type="molecule type" value="Genomic_DNA"/>
</dbReference>
<sequence>MPSEHHSPQVSHGMADIEPGLRLHYVTAGEGERTVVLLHGFPQTWWEWRHVIPPLVESGFRVVAPDYRGAGHSWRPAGGYDKRTVARDVQILLRRHLGLEGPVAVVGHDIGLMVAYAYTRAYREEVSHLVVMDAPLPGTEVFDRLRGDPRVWHFAFHGARDVAEMLVAGRERPYLQTFFNVRNSDPSAISEADLDVYVSAYSAPGAMRAGFELYRAFDQDARDNRAALESEGKLTVPVLAVGGAASTSGSLVEEMMKEVAENVVGCVVPGTAHWIAEENPRALVASLLGFLSPE</sequence>
<reference evidence="3" key="2">
    <citation type="submission" date="2023-01" db="EMBL/GenBank/DDBJ databases">
        <authorList>
            <person name="Sun Q."/>
            <person name="Evtushenko L."/>
        </authorList>
    </citation>
    <scope>NUCLEOTIDE SEQUENCE</scope>
    <source>
        <strain evidence="3">VKM Ac-2007</strain>
    </source>
</reference>
<evidence type="ECO:0000259" key="2">
    <source>
        <dbReference type="Pfam" id="PF00561"/>
    </source>
</evidence>
<dbReference type="InterPro" id="IPR000073">
    <property type="entry name" value="AB_hydrolase_1"/>
</dbReference>
<dbReference type="Pfam" id="PF00561">
    <property type="entry name" value="Abhydrolase_1"/>
    <property type="match status" value="1"/>
</dbReference>
<keyword evidence="1 3" id="KW-0378">Hydrolase</keyword>
<comment type="caution">
    <text evidence="3">The sequence shown here is derived from an EMBL/GenBank/DDBJ whole genome shotgun (WGS) entry which is preliminary data.</text>
</comment>
<dbReference type="SUPFAM" id="SSF53474">
    <property type="entry name" value="alpha/beta-Hydrolases"/>
    <property type="match status" value="1"/>
</dbReference>
<evidence type="ECO:0000313" key="3">
    <source>
        <dbReference type="EMBL" id="GLK08370.1"/>
    </source>
</evidence>